<comment type="caution">
    <text evidence="2">The sequence shown here is derived from an EMBL/GenBank/DDBJ whole genome shotgun (WGS) entry which is preliminary data.</text>
</comment>
<dbReference type="EMBL" id="JAWQEG010001834">
    <property type="protein sequence ID" value="KAK3876355.1"/>
    <property type="molecule type" value="Genomic_DNA"/>
</dbReference>
<organism evidence="2 3">
    <name type="scientific">Petrolisthes cinctipes</name>
    <name type="common">Flat porcelain crab</name>
    <dbReference type="NCBI Taxonomy" id="88211"/>
    <lineage>
        <taxon>Eukaryota</taxon>
        <taxon>Metazoa</taxon>
        <taxon>Ecdysozoa</taxon>
        <taxon>Arthropoda</taxon>
        <taxon>Crustacea</taxon>
        <taxon>Multicrustacea</taxon>
        <taxon>Malacostraca</taxon>
        <taxon>Eumalacostraca</taxon>
        <taxon>Eucarida</taxon>
        <taxon>Decapoda</taxon>
        <taxon>Pleocyemata</taxon>
        <taxon>Anomura</taxon>
        <taxon>Galatheoidea</taxon>
        <taxon>Porcellanidae</taxon>
        <taxon>Petrolisthes</taxon>
    </lineage>
</organism>
<dbReference type="AlphaFoldDB" id="A0AAE1GK95"/>
<gene>
    <name evidence="2" type="ORF">Pcinc_001346</name>
    <name evidence="1" type="ORF">Pcinc_018865</name>
</gene>
<dbReference type="Proteomes" id="UP001286313">
    <property type="component" value="Unassembled WGS sequence"/>
</dbReference>
<evidence type="ECO:0000313" key="2">
    <source>
        <dbReference type="EMBL" id="KAK3894898.1"/>
    </source>
</evidence>
<keyword evidence="3" id="KW-1185">Reference proteome</keyword>
<proteinExistence type="predicted"/>
<evidence type="ECO:0000313" key="1">
    <source>
        <dbReference type="EMBL" id="KAK3876355.1"/>
    </source>
</evidence>
<evidence type="ECO:0000313" key="3">
    <source>
        <dbReference type="Proteomes" id="UP001286313"/>
    </source>
</evidence>
<sequence length="313" mass="34963">MYRRRHFSKTLLAERERFVRMWLYGLSFRTIAQLTGATATTVSRMIRSGGENSPPKCRRQVVSRMALLLTVFQLAVAQSHITQASDAALATLVKSVVTHELRDCLLVVMWDAAMKGSSVVAIVTTFPNVKQVVEVGAWADSGLEGVVWDWGGLCRAYLLLLADPAPLLHQASKAPHNHWDYRGRWVIVGLKRDQLETLSLTTKGRKTEHLVGVIKAEDDSGRYEVLHNLIYNDRILEGVLSYQSNSVLYSTTIYPDIHNIDGFTSKNNNSMKHKVMGHYSPAHITSVNLQDTVFPEKTTNLKGTTLTVSSNGR</sequence>
<protein>
    <submittedName>
        <fullName evidence="2">Uncharacterized protein</fullName>
    </submittedName>
</protein>
<accession>A0AAE1GK95</accession>
<dbReference type="EMBL" id="JAWQEG010000081">
    <property type="protein sequence ID" value="KAK3894898.1"/>
    <property type="molecule type" value="Genomic_DNA"/>
</dbReference>
<name>A0AAE1GK95_PETCI</name>
<reference evidence="2" key="1">
    <citation type="submission" date="2023-10" db="EMBL/GenBank/DDBJ databases">
        <title>Genome assemblies of two species of porcelain crab, Petrolisthes cinctipes and Petrolisthes manimaculis (Anomura: Porcellanidae).</title>
        <authorList>
            <person name="Angst P."/>
        </authorList>
    </citation>
    <scope>NUCLEOTIDE SEQUENCE</scope>
    <source>
        <strain evidence="2">PB745_01</strain>
        <tissue evidence="2">Gill</tissue>
    </source>
</reference>